<dbReference type="InterPro" id="IPR050317">
    <property type="entry name" value="Plant_Fungal_Acyltransferase"/>
</dbReference>
<evidence type="ECO:0000313" key="4">
    <source>
        <dbReference type="EMBL" id="CAD6204058.1"/>
    </source>
</evidence>
<sequence>MAAIAASIFVISNDQLASLKRVCGGTSTFRALSALVWQCACAAWRLPPDAEARISFSVNARRRGSMIPVRYMGNGALMVYATGVARDIASGALEHVAGRIRTGAVGDRLPS</sequence>
<evidence type="ECO:0000313" key="5">
    <source>
        <dbReference type="Proteomes" id="UP000604825"/>
    </source>
</evidence>
<evidence type="ECO:0000256" key="3">
    <source>
        <dbReference type="ARBA" id="ARBA00023315"/>
    </source>
</evidence>
<dbReference type="PANTHER" id="PTHR31642:SF16">
    <property type="entry name" value="OS08G0543400 PROTEIN"/>
    <property type="match status" value="1"/>
</dbReference>
<protein>
    <submittedName>
        <fullName evidence="4">Uncharacterized protein</fullName>
    </submittedName>
</protein>
<accession>A0A811MG85</accession>
<comment type="caution">
    <text evidence="4">The sequence shown here is derived from an EMBL/GenBank/DDBJ whole genome shotgun (WGS) entry which is preliminary data.</text>
</comment>
<dbReference type="EMBL" id="CAJGYO010000001">
    <property type="protein sequence ID" value="CAD6204058.1"/>
    <property type="molecule type" value="Genomic_DNA"/>
</dbReference>
<name>A0A811MG85_9POAL</name>
<dbReference type="AlphaFoldDB" id="A0A811MG85"/>
<gene>
    <name evidence="4" type="ORF">NCGR_LOCUS2128</name>
</gene>
<dbReference type="Proteomes" id="UP000604825">
    <property type="component" value="Unassembled WGS sequence"/>
</dbReference>
<evidence type="ECO:0000256" key="2">
    <source>
        <dbReference type="ARBA" id="ARBA00022679"/>
    </source>
</evidence>
<reference evidence="4" key="1">
    <citation type="submission" date="2020-10" db="EMBL/GenBank/DDBJ databases">
        <authorList>
            <person name="Han B."/>
            <person name="Lu T."/>
            <person name="Zhao Q."/>
            <person name="Huang X."/>
            <person name="Zhao Y."/>
        </authorList>
    </citation>
    <scope>NUCLEOTIDE SEQUENCE</scope>
</reference>
<keyword evidence="5" id="KW-1185">Reference proteome</keyword>
<organism evidence="4 5">
    <name type="scientific">Miscanthus lutarioriparius</name>
    <dbReference type="NCBI Taxonomy" id="422564"/>
    <lineage>
        <taxon>Eukaryota</taxon>
        <taxon>Viridiplantae</taxon>
        <taxon>Streptophyta</taxon>
        <taxon>Embryophyta</taxon>
        <taxon>Tracheophyta</taxon>
        <taxon>Spermatophyta</taxon>
        <taxon>Magnoliopsida</taxon>
        <taxon>Liliopsida</taxon>
        <taxon>Poales</taxon>
        <taxon>Poaceae</taxon>
        <taxon>PACMAD clade</taxon>
        <taxon>Panicoideae</taxon>
        <taxon>Andropogonodae</taxon>
        <taxon>Andropogoneae</taxon>
        <taxon>Saccharinae</taxon>
        <taxon>Miscanthus</taxon>
    </lineage>
</organism>
<dbReference type="InterPro" id="IPR023213">
    <property type="entry name" value="CAT-like_dom_sf"/>
</dbReference>
<evidence type="ECO:0000256" key="1">
    <source>
        <dbReference type="ARBA" id="ARBA00009861"/>
    </source>
</evidence>
<dbReference type="Pfam" id="PF02458">
    <property type="entry name" value="Transferase"/>
    <property type="match status" value="1"/>
</dbReference>
<comment type="similarity">
    <text evidence="1">Belongs to the plant acyltransferase family.</text>
</comment>
<keyword evidence="2" id="KW-0808">Transferase</keyword>
<dbReference type="Gene3D" id="3.30.559.10">
    <property type="entry name" value="Chloramphenicol acetyltransferase-like domain"/>
    <property type="match status" value="1"/>
</dbReference>
<proteinExistence type="inferred from homology"/>
<dbReference type="OrthoDB" id="10553534at2759"/>
<keyword evidence="3" id="KW-0012">Acyltransferase</keyword>
<dbReference type="PANTHER" id="PTHR31642">
    <property type="entry name" value="TRICHOTHECENE 3-O-ACETYLTRANSFERASE"/>
    <property type="match status" value="1"/>
</dbReference>
<dbReference type="GO" id="GO:0016747">
    <property type="term" value="F:acyltransferase activity, transferring groups other than amino-acyl groups"/>
    <property type="evidence" value="ECO:0007669"/>
    <property type="project" value="TreeGrafter"/>
</dbReference>